<gene>
    <name evidence="9" type="ORF">J421_5679</name>
</gene>
<proteinExistence type="predicted"/>
<keyword evidence="9" id="KW-0547">Nucleotide-binding</keyword>
<keyword evidence="4" id="KW-0808">Transferase</keyword>
<dbReference type="GO" id="GO:0009927">
    <property type="term" value="F:histidine phosphotransfer kinase activity"/>
    <property type="evidence" value="ECO:0007669"/>
    <property type="project" value="TreeGrafter"/>
</dbReference>
<name>W0RQG1_9BACT</name>
<dbReference type="OrthoDB" id="9813151at2"/>
<dbReference type="CDD" id="cd16922">
    <property type="entry name" value="HATPase_EvgS-ArcB-TorS-like"/>
    <property type="match status" value="1"/>
</dbReference>
<dbReference type="PANTHER" id="PTHR43047">
    <property type="entry name" value="TWO-COMPONENT HISTIDINE PROTEIN KINASE"/>
    <property type="match status" value="1"/>
</dbReference>
<dbReference type="InterPro" id="IPR003661">
    <property type="entry name" value="HisK_dim/P_dom"/>
</dbReference>
<keyword evidence="5" id="KW-0418">Kinase</keyword>
<evidence type="ECO:0000256" key="6">
    <source>
        <dbReference type="PROSITE-ProRule" id="PRU00169"/>
    </source>
</evidence>
<keyword evidence="3 6" id="KW-0597">Phosphoprotein</keyword>
<dbReference type="CDD" id="cd00082">
    <property type="entry name" value="HisKA"/>
    <property type="match status" value="1"/>
</dbReference>
<dbReference type="KEGG" id="gba:J421_5679"/>
<dbReference type="Pfam" id="PF00072">
    <property type="entry name" value="Response_reg"/>
    <property type="match status" value="1"/>
</dbReference>
<dbReference type="Gene3D" id="3.30.565.10">
    <property type="entry name" value="Histidine kinase-like ATPase, C-terminal domain"/>
    <property type="match status" value="1"/>
</dbReference>
<dbReference type="AlphaFoldDB" id="W0RQG1"/>
<reference evidence="9 10" key="1">
    <citation type="journal article" date="2014" name="Genome Announc.">
        <title>Genome Sequence and Methylome of Soil Bacterium Gemmatirosa kalamazoonensis KBS708T, a Member of the Rarely Cultivated Gemmatimonadetes Phylum.</title>
        <authorList>
            <person name="Debruyn J.M."/>
            <person name="Radosevich M."/>
            <person name="Wommack K.E."/>
            <person name="Polson S.W."/>
            <person name="Hauser L.J."/>
            <person name="Fawaz M.N."/>
            <person name="Korlach J."/>
            <person name="Tsai Y.C."/>
        </authorList>
    </citation>
    <scope>NUCLEOTIDE SEQUENCE [LARGE SCALE GENOMIC DNA]</scope>
    <source>
        <strain evidence="9 10">KBS708</strain>
        <plasmid evidence="10">Plasmid 2</plasmid>
    </source>
</reference>
<dbReference type="PANTHER" id="PTHR43047:SF72">
    <property type="entry name" value="OSMOSENSING HISTIDINE PROTEIN KINASE SLN1"/>
    <property type="match status" value="1"/>
</dbReference>
<dbReference type="FunFam" id="3.30.565.10:FF:000006">
    <property type="entry name" value="Sensor histidine kinase WalK"/>
    <property type="match status" value="1"/>
</dbReference>
<dbReference type="Gene3D" id="3.40.50.2300">
    <property type="match status" value="1"/>
</dbReference>
<dbReference type="SUPFAM" id="SSF52172">
    <property type="entry name" value="CheY-like"/>
    <property type="match status" value="1"/>
</dbReference>
<comment type="catalytic activity">
    <reaction evidence="1">
        <text>ATP + protein L-histidine = ADP + protein N-phospho-L-histidine.</text>
        <dbReference type="EC" id="2.7.13.3"/>
    </reaction>
</comment>
<dbReference type="SUPFAM" id="SSF47384">
    <property type="entry name" value="Homodimeric domain of signal transducing histidine kinase"/>
    <property type="match status" value="1"/>
</dbReference>
<evidence type="ECO:0000256" key="5">
    <source>
        <dbReference type="ARBA" id="ARBA00022777"/>
    </source>
</evidence>
<evidence type="ECO:0000256" key="2">
    <source>
        <dbReference type="ARBA" id="ARBA00012438"/>
    </source>
</evidence>
<feature type="domain" description="Response regulatory" evidence="8">
    <location>
        <begin position="25"/>
        <end position="144"/>
    </location>
</feature>
<evidence type="ECO:0000259" key="8">
    <source>
        <dbReference type="PROSITE" id="PS50110"/>
    </source>
</evidence>
<dbReference type="GO" id="GO:0005524">
    <property type="term" value="F:ATP binding"/>
    <property type="evidence" value="ECO:0007669"/>
    <property type="project" value="UniProtKB-KW"/>
</dbReference>
<dbReference type="PROSITE" id="PS50110">
    <property type="entry name" value="RESPONSE_REGULATORY"/>
    <property type="match status" value="1"/>
</dbReference>
<dbReference type="eggNOG" id="COG2205">
    <property type="taxonomic scope" value="Bacteria"/>
</dbReference>
<geneLocation type="plasmid" evidence="9 10">
    <name>2</name>
</geneLocation>
<feature type="domain" description="Histidine kinase" evidence="7">
    <location>
        <begin position="181"/>
        <end position="392"/>
    </location>
</feature>
<dbReference type="InterPro" id="IPR005467">
    <property type="entry name" value="His_kinase_dom"/>
</dbReference>
<dbReference type="HOGENOM" id="CLU_000445_114_72_0"/>
<dbReference type="PROSITE" id="PS50109">
    <property type="entry name" value="HIS_KIN"/>
    <property type="match status" value="1"/>
</dbReference>
<organism evidence="9 10">
    <name type="scientific">Gemmatirosa kalamazoonensis</name>
    <dbReference type="NCBI Taxonomy" id="861299"/>
    <lineage>
        <taxon>Bacteria</taxon>
        <taxon>Pseudomonadati</taxon>
        <taxon>Gemmatimonadota</taxon>
        <taxon>Gemmatimonadia</taxon>
        <taxon>Gemmatimonadales</taxon>
        <taxon>Gemmatimonadaceae</taxon>
        <taxon>Gemmatirosa</taxon>
    </lineage>
</organism>
<dbReference type="EC" id="2.7.13.3" evidence="2"/>
<dbReference type="PRINTS" id="PR00344">
    <property type="entry name" value="BCTRLSENSOR"/>
</dbReference>
<dbReference type="FunCoup" id="W0RQG1">
    <property type="interactions" value="140"/>
</dbReference>
<dbReference type="InterPro" id="IPR001789">
    <property type="entry name" value="Sig_transdc_resp-reg_receiver"/>
</dbReference>
<dbReference type="EMBL" id="CP007130">
    <property type="protein sequence ID" value="AHG93214.1"/>
    <property type="molecule type" value="Genomic_DNA"/>
</dbReference>
<evidence type="ECO:0000256" key="3">
    <source>
        <dbReference type="ARBA" id="ARBA00022553"/>
    </source>
</evidence>
<dbReference type="SMART" id="SM00387">
    <property type="entry name" value="HATPase_c"/>
    <property type="match status" value="1"/>
</dbReference>
<dbReference type="SMART" id="SM00388">
    <property type="entry name" value="HisKA"/>
    <property type="match status" value="1"/>
</dbReference>
<evidence type="ECO:0000256" key="4">
    <source>
        <dbReference type="ARBA" id="ARBA00022679"/>
    </source>
</evidence>
<dbReference type="InterPro" id="IPR004358">
    <property type="entry name" value="Sig_transdc_His_kin-like_C"/>
</dbReference>
<sequence length="392" mass="41765">MITSSTDRAAPAAPPTTHDAPRRLRVLLVEHDAADAATIAGYFGDCAECRSTGDVERVSRMAQACERLARLRFDVVLFDLSLPDGRGLAGVATLVAAAPDVPVVVMAEAADDALAVAAVKAGAQDYLTKRQDDGRVVRHAVRHAIERQRLRREREGLLVREREARAAAERATRVRDEVLGMVSHDLRSPLTAIAVSGNALLDGSGDPSVLASAIVRSSEWALRIIRDLLDVTAIEAGGLTIHREPMTAQAITEMLWSMFAPSAAGAGVTLVVERTESALWVDADVDRVVQAVGNLVGNAIKFTPRGGRVSLAVSRGDNAVRFRVEDTGCGIAPENMPRLFDRFWQAHETGRGGAGLGLVIAQGIAEGHGGRIEVESRPGVGSTFTFVLPEQP</sequence>
<dbReference type="InterPro" id="IPR011006">
    <property type="entry name" value="CheY-like_superfamily"/>
</dbReference>
<dbReference type="Gene3D" id="1.10.287.130">
    <property type="match status" value="1"/>
</dbReference>
<dbReference type="InterPro" id="IPR003594">
    <property type="entry name" value="HATPase_dom"/>
</dbReference>
<evidence type="ECO:0000313" key="10">
    <source>
        <dbReference type="Proteomes" id="UP000019151"/>
    </source>
</evidence>
<dbReference type="SUPFAM" id="SSF55874">
    <property type="entry name" value="ATPase domain of HSP90 chaperone/DNA topoisomerase II/histidine kinase"/>
    <property type="match status" value="1"/>
</dbReference>
<evidence type="ECO:0000259" key="7">
    <source>
        <dbReference type="PROSITE" id="PS50109"/>
    </source>
</evidence>
<dbReference type="SMART" id="SM00448">
    <property type="entry name" value="REC"/>
    <property type="match status" value="1"/>
</dbReference>
<dbReference type="Pfam" id="PF00512">
    <property type="entry name" value="HisKA"/>
    <property type="match status" value="1"/>
</dbReference>
<feature type="modified residue" description="4-aspartylphosphate" evidence="6">
    <location>
        <position position="79"/>
    </location>
</feature>
<dbReference type="Proteomes" id="UP000019151">
    <property type="component" value="Plasmid 2"/>
</dbReference>
<keyword evidence="10" id="KW-1185">Reference proteome</keyword>
<dbReference type="InterPro" id="IPR036890">
    <property type="entry name" value="HATPase_C_sf"/>
</dbReference>
<dbReference type="InterPro" id="IPR036097">
    <property type="entry name" value="HisK_dim/P_sf"/>
</dbReference>
<evidence type="ECO:0000256" key="1">
    <source>
        <dbReference type="ARBA" id="ARBA00000085"/>
    </source>
</evidence>
<dbReference type="Pfam" id="PF02518">
    <property type="entry name" value="HATPase_c"/>
    <property type="match status" value="1"/>
</dbReference>
<dbReference type="RefSeq" id="WP_025414519.1">
    <property type="nucleotide sequence ID" value="NZ_CP007130.1"/>
</dbReference>
<dbReference type="GO" id="GO:0005886">
    <property type="term" value="C:plasma membrane"/>
    <property type="evidence" value="ECO:0007669"/>
    <property type="project" value="TreeGrafter"/>
</dbReference>
<keyword evidence="9" id="KW-0067">ATP-binding</keyword>
<keyword evidence="9" id="KW-0614">Plasmid</keyword>
<dbReference type="GO" id="GO:0000155">
    <property type="term" value="F:phosphorelay sensor kinase activity"/>
    <property type="evidence" value="ECO:0007669"/>
    <property type="project" value="InterPro"/>
</dbReference>
<evidence type="ECO:0000313" key="9">
    <source>
        <dbReference type="EMBL" id="AHG93214.1"/>
    </source>
</evidence>
<protein>
    <recommendedName>
        <fullName evidence="2">histidine kinase</fullName>
        <ecNumber evidence="2">2.7.13.3</ecNumber>
    </recommendedName>
</protein>
<accession>W0RQG1</accession>
<dbReference type="InParanoid" id="W0RQG1"/>